<accession>A0A556V075</accession>
<evidence type="ECO:0000313" key="3">
    <source>
        <dbReference type="Proteomes" id="UP000319801"/>
    </source>
</evidence>
<sequence>MGQLFEPAHPTMGGPGKHKAPKDPKKKSNKQRLRFRAQNHHSDHLASVMASGNRERHRVLSLKEETTSDRNPGDTLPWNLSQFQKVRRSKSASAEVLDPAERAVIRIAGTKCLHKGHWAGPGV</sequence>
<dbReference type="EMBL" id="VCAZ01000087">
    <property type="protein sequence ID" value="TSQ69467.1"/>
    <property type="molecule type" value="Genomic_DNA"/>
</dbReference>
<dbReference type="AlphaFoldDB" id="A0A556V075"/>
<dbReference type="Proteomes" id="UP000319801">
    <property type="component" value="Unassembled WGS sequence"/>
</dbReference>
<feature type="compositionally biased region" description="Basic residues" evidence="1">
    <location>
        <begin position="16"/>
        <end position="39"/>
    </location>
</feature>
<keyword evidence="3" id="KW-1185">Reference proteome</keyword>
<proteinExistence type="predicted"/>
<evidence type="ECO:0000313" key="2">
    <source>
        <dbReference type="EMBL" id="TSQ69467.1"/>
    </source>
</evidence>
<dbReference type="OrthoDB" id="18740at2759"/>
<comment type="caution">
    <text evidence="2">The sequence shown here is derived from an EMBL/GenBank/DDBJ whole genome shotgun (WGS) entry which is preliminary data.</text>
</comment>
<protein>
    <submittedName>
        <fullName evidence="2">Uncharacterized protein</fullName>
    </submittedName>
</protein>
<gene>
    <name evidence="2" type="ORF">Baya_11256</name>
</gene>
<reference evidence="2 3" key="1">
    <citation type="journal article" date="2019" name="Genome Biol. Evol.">
        <title>Whole-Genome Sequencing of the Giant Devil Catfish, Bagarius yarrelli.</title>
        <authorList>
            <person name="Jiang W."/>
            <person name="Lv Y."/>
            <person name="Cheng L."/>
            <person name="Yang K."/>
            <person name="Chao B."/>
            <person name="Wang X."/>
            <person name="Li Y."/>
            <person name="Pan X."/>
            <person name="You X."/>
            <person name="Zhang Y."/>
            <person name="Yang J."/>
            <person name="Li J."/>
            <person name="Zhang X."/>
            <person name="Liu S."/>
            <person name="Sun C."/>
            <person name="Yang J."/>
            <person name="Shi Q."/>
        </authorList>
    </citation>
    <scope>NUCLEOTIDE SEQUENCE [LARGE SCALE GENOMIC DNA]</scope>
    <source>
        <strain evidence="2">JWS20170419001</strain>
        <tissue evidence="2">Muscle</tissue>
    </source>
</reference>
<feature type="region of interest" description="Disordered" evidence="1">
    <location>
        <begin position="1"/>
        <end position="54"/>
    </location>
</feature>
<organism evidence="2 3">
    <name type="scientific">Bagarius yarrelli</name>
    <name type="common">Goonch</name>
    <name type="synonym">Bagrus yarrelli</name>
    <dbReference type="NCBI Taxonomy" id="175774"/>
    <lineage>
        <taxon>Eukaryota</taxon>
        <taxon>Metazoa</taxon>
        <taxon>Chordata</taxon>
        <taxon>Craniata</taxon>
        <taxon>Vertebrata</taxon>
        <taxon>Euteleostomi</taxon>
        <taxon>Actinopterygii</taxon>
        <taxon>Neopterygii</taxon>
        <taxon>Teleostei</taxon>
        <taxon>Ostariophysi</taxon>
        <taxon>Siluriformes</taxon>
        <taxon>Sisoridae</taxon>
        <taxon>Sisorinae</taxon>
        <taxon>Bagarius</taxon>
    </lineage>
</organism>
<evidence type="ECO:0000256" key="1">
    <source>
        <dbReference type="SAM" id="MobiDB-lite"/>
    </source>
</evidence>
<name>A0A556V075_BAGYA</name>